<name>A0A1H7UN69_9SPHN</name>
<gene>
    <name evidence="2" type="ORF">SAMN05216382_3053</name>
</gene>
<feature type="transmembrane region" description="Helical" evidence="1">
    <location>
        <begin position="12"/>
        <end position="31"/>
    </location>
</feature>
<keyword evidence="1" id="KW-1133">Transmembrane helix</keyword>
<dbReference type="EMBL" id="FNZZ01000007">
    <property type="protein sequence ID" value="SEL98460.1"/>
    <property type="molecule type" value="Genomic_DNA"/>
</dbReference>
<reference evidence="3" key="1">
    <citation type="submission" date="2016-10" db="EMBL/GenBank/DDBJ databases">
        <authorList>
            <person name="Varghese N."/>
            <person name="Submissions S."/>
        </authorList>
    </citation>
    <scope>NUCLEOTIDE SEQUENCE [LARGE SCALE GENOMIC DNA]</scope>
    <source>
        <strain evidence="3">JS21-1</strain>
    </source>
</reference>
<keyword evidence="1" id="KW-0812">Transmembrane</keyword>
<dbReference type="STRING" id="1855283.SAMN05216382_3053"/>
<feature type="transmembrane region" description="Helical" evidence="1">
    <location>
        <begin position="38"/>
        <end position="60"/>
    </location>
</feature>
<keyword evidence="1" id="KW-0472">Membrane</keyword>
<evidence type="ECO:0000313" key="3">
    <source>
        <dbReference type="Proteomes" id="UP000199214"/>
    </source>
</evidence>
<accession>A0A1H7UN69</accession>
<evidence type="ECO:0000256" key="1">
    <source>
        <dbReference type="SAM" id="Phobius"/>
    </source>
</evidence>
<sequence>MSTCFAPNSDAAYVAMRFIAAVGMGAADNAASVAMRASLPWVLGSMVASAAASVIGRPIAARPANRRPPAALTGVMPGRSSHHLARVVLVLFAAPLAVRSTREELPS</sequence>
<proteinExistence type="predicted"/>
<dbReference type="Proteomes" id="UP000199214">
    <property type="component" value="Unassembled WGS sequence"/>
</dbReference>
<organism evidence="2 3">
    <name type="scientific">Sphingomonas palmae</name>
    <dbReference type="NCBI Taxonomy" id="1855283"/>
    <lineage>
        <taxon>Bacteria</taxon>
        <taxon>Pseudomonadati</taxon>
        <taxon>Pseudomonadota</taxon>
        <taxon>Alphaproteobacteria</taxon>
        <taxon>Sphingomonadales</taxon>
        <taxon>Sphingomonadaceae</taxon>
        <taxon>Sphingomonas</taxon>
    </lineage>
</organism>
<keyword evidence="3" id="KW-1185">Reference proteome</keyword>
<protein>
    <submittedName>
        <fullName evidence="2">Uncharacterized protein</fullName>
    </submittedName>
</protein>
<evidence type="ECO:0000313" key="2">
    <source>
        <dbReference type="EMBL" id="SEL98460.1"/>
    </source>
</evidence>
<dbReference type="AlphaFoldDB" id="A0A1H7UN69"/>